<evidence type="ECO:0000256" key="1">
    <source>
        <dbReference type="ARBA" id="ARBA00009500"/>
    </source>
</evidence>
<protein>
    <recommendedName>
        <fullName evidence="3">Serpin domain-containing protein</fullName>
    </recommendedName>
</protein>
<sequence length="113" mass="12568">MYMPTSVHRFHEGRVLVGYSTCTGCSGYFLVLLVFMQINLAFQAVVEVNEEGSEAAAVTGVVMVQFCASMEVIKPFIADRPFLFFIIDKRADIVLFMGHVFSPPHSPSSKDEL</sequence>
<keyword evidence="2" id="KW-0472">Membrane</keyword>
<accession>A0ABD0JR34</accession>
<gene>
    <name evidence="4" type="ORF">BaRGS_00031636</name>
    <name evidence="5" type="ORF">BaRGS_00031643</name>
</gene>
<feature type="domain" description="Serpin" evidence="3">
    <location>
        <begin position="43"/>
        <end position="103"/>
    </location>
</feature>
<dbReference type="PANTHER" id="PTHR11461">
    <property type="entry name" value="SERINE PROTEASE INHIBITOR, SERPIN"/>
    <property type="match status" value="1"/>
</dbReference>
<evidence type="ECO:0000259" key="3">
    <source>
        <dbReference type="Pfam" id="PF00079"/>
    </source>
</evidence>
<evidence type="ECO:0000256" key="2">
    <source>
        <dbReference type="SAM" id="Phobius"/>
    </source>
</evidence>
<reference evidence="4" key="3">
    <citation type="submission" date="2023-01" db="EMBL/GenBank/DDBJ databases">
        <authorList>
            <person name="Patra A."/>
        </authorList>
    </citation>
    <scope>NUCLEOTIDE SEQUENCE</scope>
    <source>
        <strain evidence="4">Wonlab-2016</strain>
        <tissue evidence="4">Foot muscle</tissue>
    </source>
</reference>
<dbReference type="EMBL" id="JACVVK020000357">
    <property type="protein sequence ID" value="KAK7477157.1"/>
    <property type="molecule type" value="Genomic_DNA"/>
</dbReference>
<reference evidence="4 6" key="2">
    <citation type="journal article" date="2023" name="Sci. Data">
        <title>Genome assembly of the Korean intertidal mud-creeper Batillaria attramentaria.</title>
        <authorList>
            <person name="Patra A.K."/>
            <person name="Ho P.T."/>
            <person name="Jun S."/>
            <person name="Lee S.J."/>
            <person name="Kim Y."/>
            <person name="Won Y.J."/>
        </authorList>
    </citation>
    <scope>NUCLEOTIDE SEQUENCE [LARGE SCALE GENOMIC DNA]</scope>
    <source>
        <strain evidence="4">Wonlab-2016</strain>
    </source>
</reference>
<keyword evidence="6" id="KW-1185">Reference proteome</keyword>
<evidence type="ECO:0000313" key="5">
    <source>
        <dbReference type="EMBL" id="KAK7477157.1"/>
    </source>
</evidence>
<organism evidence="4 6">
    <name type="scientific">Batillaria attramentaria</name>
    <dbReference type="NCBI Taxonomy" id="370345"/>
    <lineage>
        <taxon>Eukaryota</taxon>
        <taxon>Metazoa</taxon>
        <taxon>Spiralia</taxon>
        <taxon>Lophotrochozoa</taxon>
        <taxon>Mollusca</taxon>
        <taxon>Gastropoda</taxon>
        <taxon>Caenogastropoda</taxon>
        <taxon>Sorbeoconcha</taxon>
        <taxon>Cerithioidea</taxon>
        <taxon>Batillariidae</taxon>
        <taxon>Batillaria</taxon>
    </lineage>
</organism>
<dbReference type="Pfam" id="PF00079">
    <property type="entry name" value="Serpin"/>
    <property type="match status" value="1"/>
</dbReference>
<dbReference type="PROSITE" id="PS00284">
    <property type="entry name" value="SERPIN"/>
    <property type="match status" value="1"/>
</dbReference>
<reference evidence="4" key="1">
    <citation type="submission" date="2020-09" db="EMBL/GenBank/DDBJ databases">
        <authorList>
            <person name="Won Y."/>
        </authorList>
    </citation>
    <scope>NUCLEOTIDE SEQUENCE</scope>
    <source>
        <strain evidence="4">Wonlab-2016</strain>
        <tissue evidence="4">Foot muscle</tissue>
    </source>
</reference>
<comment type="caution">
    <text evidence="4">The sequence shown here is derived from an EMBL/GenBank/DDBJ whole genome shotgun (WGS) entry which is preliminary data.</text>
</comment>
<dbReference type="Gene3D" id="6.20.40.10">
    <property type="match status" value="1"/>
</dbReference>
<dbReference type="InterPro" id="IPR000215">
    <property type="entry name" value="Serpin_fam"/>
</dbReference>
<dbReference type="Gene3D" id="2.10.310.10">
    <property type="entry name" value="Serpins superfamily"/>
    <property type="match status" value="1"/>
</dbReference>
<keyword evidence="2" id="KW-0812">Transmembrane</keyword>
<dbReference type="InterPro" id="IPR036186">
    <property type="entry name" value="Serpin_sf"/>
</dbReference>
<dbReference type="InterPro" id="IPR023796">
    <property type="entry name" value="Serpin_dom"/>
</dbReference>
<dbReference type="PANTHER" id="PTHR11461:SF211">
    <property type="entry name" value="GH10112P-RELATED"/>
    <property type="match status" value="1"/>
</dbReference>
<dbReference type="InterPro" id="IPR023795">
    <property type="entry name" value="Serpin_CS"/>
</dbReference>
<proteinExistence type="inferred from homology"/>
<feature type="transmembrane region" description="Helical" evidence="2">
    <location>
        <begin position="16"/>
        <end position="35"/>
    </location>
</feature>
<evidence type="ECO:0000313" key="6">
    <source>
        <dbReference type="Proteomes" id="UP001519460"/>
    </source>
</evidence>
<keyword evidence="2" id="KW-1133">Transmembrane helix</keyword>
<evidence type="ECO:0000313" key="4">
    <source>
        <dbReference type="EMBL" id="KAK7477150.1"/>
    </source>
</evidence>
<comment type="similarity">
    <text evidence="1">Belongs to the serpin family.</text>
</comment>
<dbReference type="Proteomes" id="UP001519460">
    <property type="component" value="Unassembled WGS sequence"/>
</dbReference>
<dbReference type="SUPFAM" id="SSF56574">
    <property type="entry name" value="Serpins"/>
    <property type="match status" value="1"/>
</dbReference>
<dbReference type="EMBL" id="JACVVK020000357">
    <property type="protein sequence ID" value="KAK7477150.1"/>
    <property type="molecule type" value="Genomic_DNA"/>
</dbReference>
<name>A0ABD0JR34_9CAEN</name>
<dbReference type="AlphaFoldDB" id="A0ABD0JR34"/>